<dbReference type="Proteomes" id="UP000542342">
    <property type="component" value="Unassembled WGS sequence"/>
</dbReference>
<dbReference type="InterPro" id="IPR011429">
    <property type="entry name" value="Cyt_c_Planctomycete-type"/>
</dbReference>
<keyword evidence="1 3" id="KW-0479">Metal-binding</keyword>
<dbReference type="InterPro" id="IPR033803">
    <property type="entry name" value="CBD-like_Golvesin-Xly"/>
</dbReference>
<dbReference type="PROSITE" id="PS51007">
    <property type="entry name" value="CYTC"/>
    <property type="match status" value="1"/>
</dbReference>
<reference evidence="6 7" key="1">
    <citation type="submission" date="2020-07" db="EMBL/GenBank/DDBJ databases">
        <title>Thermogemmata thermophila gen. nov., sp. nov., a novel moderate thermophilic planctomycete from a Kamchatka hot spring.</title>
        <authorList>
            <person name="Elcheninov A.G."/>
            <person name="Podosokorskaya O.A."/>
            <person name="Kovaleva O.L."/>
            <person name="Novikov A."/>
            <person name="Bonch-Osmolovskaya E.A."/>
            <person name="Toshchakov S.V."/>
            <person name="Kublanov I.V."/>
        </authorList>
    </citation>
    <scope>NUCLEOTIDE SEQUENCE [LARGE SCALE GENOMIC DNA]</scope>
    <source>
        <strain evidence="6 7">2918</strain>
    </source>
</reference>
<keyword evidence="3" id="KW-0349">Heme</keyword>
<dbReference type="GO" id="GO:0009055">
    <property type="term" value="F:electron transfer activity"/>
    <property type="evidence" value="ECO:0007669"/>
    <property type="project" value="InterPro"/>
</dbReference>
<evidence type="ECO:0000256" key="3">
    <source>
        <dbReference type="PROSITE-ProRule" id="PRU00433"/>
    </source>
</evidence>
<evidence type="ECO:0000313" key="6">
    <source>
        <dbReference type="EMBL" id="MBA2224897.1"/>
    </source>
</evidence>
<dbReference type="PANTHER" id="PTHR35889">
    <property type="entry name" value="CYCLOINULO-OLIGOSACCHARIDE FRUCTANOTRANSFERASE-RELATED"/>
    <property type="match status" value="1"/>
</dbReference>
<keyword evidence="2 3" id="KW-0408">Iron</keyword>
<proteinExistence type="predicted"/>
<dbReference type="AlphaFoldDB" id="A0A7V8VBA9"/>
<dbReference type="InterPro" id="IPR011444">
    <property type="entry name" value="DUF1549"/>
</dbReference>
<accession>A0A7V8VBA9</accession>
<evidence type="ECO:0000256" key="1">
    <source>
        <dbReference type="ARBA" id="ARBA00022723"/>
    </source>
</evidence>
<dbReference type="EMBL" id="JACEFB010000001">
    <property type="protein sequence ID" value="MBA2224897.1"/>
    <property type="molecule type" value="Genomic_DNA"/>
</dbReference>
<dbReference type="InterPro" id="IPR009056">
    <property type="entry name" value="Cyt_c-like_dom"/>
</dbReference>
<gene>
    <name evidence="6" type="ORF">H0921_01830</name>
</gene>
<evidence type="ECO:0000259" key="5">
    <source>
        <dbReference type="PROSITE" id="PS51007"/>
    </source>
</evidence>
<dbReference type="Pfam" id="PF07587">
    <property type="entry name" value="PSD1"/>
    <property type="match status" value="1"/>
</dbReference>
<dbReference type="Pfam" id="PF07583">
    <property type="entry name" value="PSCyt2"/>
    <property type="match status" value="1"/>
</dbReference>
<dbReference type="PANTHER" id="PTHR35889:SF3">
    <property type="entry name" value="F-BOX DOMAIN-CONTAINING PROTEIN"/>
    <property type="match status" value="1"/>
</dbReference>
<dbReference type="Pfam" id="PF07635">
    <property type="entry name" value="PSCyt1"/>
    <property type="match status" value="1"/>
</dbReference>
<comment type="caution">
    <text evidence="6">The sequence shown here is derived from an EMBL/GenBank/DDBJ whole genome shotgun (WGS) entry which is preliminary data.</text>
</comment>
<organism evidence="6 7">
    <name type="scientific">Thermogemmata fonticola</name>
    <dbReference type="NCBI Taxonomy" id="2755323"/>
    <lineage>
        <taxon>Bacteria</taxon>
        <taxon>Pseudomonadati</taxon>
        <taxon>Planctomycetota</taxon>
        <taxon>Planctomycetia</taxon>
        <taxon>Gemmatales</taxon>
        <taxon>Gemmataceae</taxon>
        <taxon>Thermogemmata</taxon>
    </lineage>
</organism>
<dbReference type="GO" id="GO:0020037">
    <property type="term" value="F:heme binding"/>
    <property type="evidence" value="ECO:0007669"/>
    <property type="project" value="InterPro"/>
</dbReference>
<keyword evidence="7" id="KW-1185">Reference proteome</keyword>
<dbReference type="GO" id="GO:0046872">
    <property type="term" value="F:metal ion binding"/>
    <property type="evidence" value="ECO:0007669"/>
    <property type="project" value="UniProtKB-KW"/>
</dbReference>
<keyword evidence="4" id="KW-0175">Coiled coil</keyword>
<protein>
    <submittedName>
        <fullName evidence="6">DUF1549 domain-containing protein</fullName>
    </submittedName>
</protein>
<evidence type="ECO:0000256" key="2">
    <source>
        <dbReference type="ARBA" id="ARBA00023004"/>
    </source>
</evidence>
<sequence>MLGPISCQLWPSTNRCWIIVLAVMALVASGNSRTGAAEAPPSKAGGKDQSPSAAAVALFESKIRPVLIRECYSCHSAETKKGPKANLRLDTREGILQGGDSGPAVVPGKPMESLLLKALRGDDGVALMPPKGKLPDTVIADFEKWIRLGAPDPRTTAAPASSRGQIDWQQARQFWSFQPLRPLERPLTSADVDAFIAAPLQQRKLPRAPEADRATLLRRLYLDLIGLPPSPEEIAAFEQDSAPDAYEKVVDRLLASPHFGERWGRHWLDLARYADSNGKDENLTYHEAWLYRDYVIRSFNTDKPYGRFIVEQLAGDLLPARTPEERDELLIATGFLVIGPKVLAERDKVKLRMDVVDEQIDTIGKVFFGLALGCARCHDHKFDPIPTSDYYALAGILRSTRTIEGIKRNNAAVSGWIVRPLGPDGEKQWAAYRAYQDKLKQVQQELQKARNQLAAAEQKAQMRSPQALAGITLDDTQARRTGTWKDSTFTKPYVGKGYIHDDRSGKGEKEVVFTANFPQAGPYEVLIAYTPGSNRATNVPIVVRHQDGEATFRVDQTRRPAIDGLFHSLGVFTFGKSGTVTIRNAGTDGYVIVDAVRFVPSGELARLPQQEMGVPLEVKKAVEQARELVRKWESEEAALKKTAPSPPPLAMAVRDEDKIEDCRINIRGNPHQLGDVVPRGVLRVLPHAAPAQIPQHQSGRRELAEWIAAQPLTARVAVNRIWAHLFGRGIVRTVDDFGAQGERPSHPELLEALAAEFVRNGGSHKQLIRLLVLTHTYRQSVHAPPPLIQADPENRLFGRANRRRLEAEVLRDAMLTVSGQLDRRGGGPVVSHLGEVAVENNSRSQHLDTDAIRTRSVYLPIIRNELPPILEVFDFADPDVPVGQRDATTVSTQALFLMNSTFANRQARLAAARLCAETQDDRQRLERLFLLAFGRKPTPQEIQRTLDFLQEFTLKLQTLPSERQPKDLRLEAWAAVCLSVFASHEFRYVE</sequence>
<evidence type="ECO:0000313" key="7">
    <source>
        <dbReference type="Proteomes" id="UP000542342"/>
    </source>
</evidence>
<feature type="domain" description="Cytochrome c" evidence="5">
    <location>
        <begin position="50"/>
        <end position="150"/>
    </location>
</feature>
<name>A0A7V8VBA9_9BACT</name>
<evidence type="ECO:0000256" key="4">
    <source>
        <dbReference type="SAM" id="Coils"/>
    </source>
</evidence>
<dbReference type="InterPro" id="IPR022655">
    <property type="entry name" value="DUF1553"/>
</dbReference>
<dbReference type="Pfam" id="PF25275">
    <property type="entry name" value="Golvesin_C"/>
    <property type="match status" value="1"/>
</dbReference>
<dbReference type="RefSeq" id="WP_194536309.1">
    <property type="nucleotide sequence ID" value="NZ_JACEFB010000001.1"/>
</dbReference>
<feature type="coiled-coil region" evidence="4">
    <location>
        <begin position="432"/>
        <end position="459"/>
    </location>
</feature>